<evidence type="ECO:0000256" key="4">
    <source>
        <dbReference type="ARBA" id="ARBA00023136"/>
    </source>
</evidence>
<evidence type="ECO:0000256" key="3">
    <source>
        <dbReference type="ARBA" id="ARBA00022989"/>
    </source>
</evidence>
<organism evidence="9 10">
    <name type="scientific">Marinomonas algarum</name>
    <dbReference type="NCBI Taxonomy" id="2883105"/>
    <lineage>
        <taxon>Bacteria</taxon>
        <taxon>Pseudomonadati</taxon>
        <taxon>Pseudomonadota</taxon>
        <taxon>Gammaproteobacteria</taxon>
        <taxon>Oceanospirillales</taxon>
        <taxon>Oceanospirillaceae</taxon>
        <taxon>Marinomonas</taxon>
    </lineage>
</organism>
<feature type="transmembrane region" description="Helical" evidence="7">
    <location>
        <begin position="309"/>
        <end position="329"/>
    </location>
</feature>
<dbReference type="AlphaFoldDB" id="A0A9X1IM80"/>
<evidence type="ECO:0000259" key="8">
    <source>
        <dbReference type="PROSITE" id="PS50111"/>
    </source>
</evidence>
<keyword evidence="2 7" id="KW-0812">Transmembrane</keyword>
<proteinExistence type="predicted"/>
<keyword evidence="10" id="KW-1185">Reference proteome</keyword>
<gene>
    <name evidence="9" type="ORF">LG368_07830</name>
</gene>
<protein>
    <submittedName>
        <fullName evidence="9">Methyl-accepting chemotaxis protein</fullName>
    </submittedName>
</protein>
<keyword evidence="3 7" id="KW-1133">Transmembrane helix</keyword>
<evidence type="ECO:0000313" key="9">
    <source>
        <dbReference type="EMBL" id="MCB5161808.1"/>
    </source>
</evidence>
<feature type="transmembrane region" description="Helical" evidence="7">
    <location>
        <begin position="12"/>
        <end position="30"/>
    </location>
</feature>
<dbReference type="PROSITE" id="PS50111">
    <property type="entry name" value="CHEMOTAXIS_TRANSDUC_2"/>
    <property type="match status" value="1"/>
</dbReference>
<dbReference type="Proteomes" id="UP001139095">
    <property type="component" value="Unassembled WGS sequence"/>
</dbReference>
<dbReference type="GO" id="GO:0016020">
    <property type="term" value="C:membrane"/>
    <property type="evidence" value="ECO:0007669"/>
    <property type="project" value="UniProtKB-SubCell"/>
</dbReference>
<name>A0A9X1IM80_9GAMM</name>
<evidence type="ECO:0000256" key="6">
    <source>
        <dbReference type="PROSITE-ProRule" id="PRU00284"/>
    </source>
</evidence>
<evidence type="ECO:0000313" key="10">
    <source>
        <dbReference type="Proteomes" id="UP001139095"/>
    </source>
</evidence>
<dbReference type="GO" id="GO:0007165">
    <property type="term" value="P:signal transduction"/>
    <property type="evidence" value="ECO:0007669"/>
    <property type="project" value="UniProtKB-KW"/>
</dbReference>
<comment type="caution">
    <text evidence="9">The sequence shown here is derived from an EMBL/GenBank/DDBJ whole genome shotgun (WGS) entry which is preliminary data.</text>
</comment>
<dbReference type="SMART" id="SM00283">
    <property type="entry name" value="MA"/>
    <property type="match status" value="1"/>
</dbReference>
<evidence type="ECO:0000256" key="2">
    <source>
        <dbReference type="ARBA" id="ARBA00022692"/>
    </source>
</evidence>
<dbReference type="RefSeq" id="WP_226754174.1">
    <property type="nucleotide sequence ID" value="NZ_JAJATW010000009.1"/>
</dbReference>
<accession>A0A9X1IM80</accession>
<dbReference type="Pfam" id="PF00015">
    <property type="entry name" value="MCPsignal"/>
    <property type="match status" value="1"/>
</dbReference>
<dbReference type="InterPro" id="IPR004089">
    <property type="entry name" value="MCPsignal_dom"/>
</dbReference>
<evidence type="ECO:0000256" key="1">
    <source>
        <dbReference type="ARBA" id="ARBA00004141"/>
    </source>
</evidence>
<dbReference type="SUPFAM" id="SSF58104">
    <property type="entry name" value="Methyl-accepting chemotaxis protein (MCP) signaling domain"/>
    <property type="match status" value="1"/>
</dbReference>
<dbReference type="PANTHER" id="PTHR32089">
    <property type="entry name" value="METHYL-ACCEPTING CHEMOTAXIS PROTEIN MCPB"/>
    <property type="match status" value="1"/>
</dbReference>
<reference evidence="9" key="1">
    <citation type="submission" date="2021-10" db="EMBL/GenBank/DDBJ databases">
        <title>Marinomonas pontica sp. nov., isolated from the Black Sea.</title>
        <authorList>
            <person name="Zhao L.-H."/>
            <person name="Xue J.-H."/>
        </authorList>
    </citation>
    <scope>NUCLEOTIDE SEQUENCE</scope>
    <source>
        <strain evidence="9">E8</strain>
    </source>
</reference>
<comment type="subcellular location">
    <subcellularLocation>
        <location evidence="1">Membrane</location>
        <topology evidence="1">Multi-pass membrane protein</topology>
    </subcellularLocation>
</comment>
<dbReference type="EMBL" id="JAJATW010000009">
    <property type="protein sequence ID" value="MCB5161808.1"/>
    <property type="molecule type" value="Genomic_DNA"/>
</dbReference>
<keyword evidence="5 6" id="KW-0807">Transducer</keyword>
<sequence length="658" mass="73109">MKISHVTRTTTASYLIIAAMLVVLLIWSLAKFQSALEQNRNYALVWEQSSITLKQQIEDYLSSGEASLLSPAQAFIQNNIRPTLETLPKYVRDPINQQLGLIEDSLGSDIRAAGKLAGNPYALIENNEYQTLLSLNSLADRIGAYREKTSIITAAPYIALQAKLYENFTQVSSAKDEYLSTQALSSRSHLKKAIERFQFNIQALSDLPTLPLDKEQHTKTEDDLSSLMGWSSTEDENTIQTDPLEDVKLELHTWSLRYLKDVESSLSNIQQAQKAQEKVRNLIFQLEDTLKTGTQDIQNSAETTQQHTLFAFSVFVILMVFTTISVHIFQNRVVVKSARDLYITVKELVEHQSINRLTISKNKNELSDVAHYLNRYLEQIAVQRQQRDTELNNISTSLNEMLTAFGQVHELSVASRQGLDDTLNMSNQVETLANKAEVRAHEVANYASETTTAMAHSVDQAALLTSANQTTIERLNHSQHALTHLEESVSNASSIVGGIKDISEQTNLLALNAAIEAARAGEHGRGFAVVASEVRTLSSRTQHSLEEMTQIFSRLTTATNQLKQNLNLIESASAEQISLTHALGQSAQNILDKSKQSTHLAKKASGYAAEQKMSMGKLSHSVVTVREQATESESFMSDVTASIKQKIQDITTTLGINK</sequence>
<feature type="domain" description="Methyl-accepting transducer" evidence="8">
    <location>
        <begin position="390"/>
        <end position="626"/>
    </location>
</feature>
<dbReference type="GO" id="GO:0006935">
    <property type="term" value="P:chemotaxis"/>
    <property type="evidence" value="ECO:0007669"/>
    <property type="project" value="UniProtKB-ARBA"/>
</dbReference>
<dbReference type="PANTHER" id="PTHR32089:SF119">
    <property type="entry name" value="METHYL-ACCEPTING CHEMOTAXIS PROTEIN CTPL"/>
    <property type="match status" value="1"/>
</dbReference>
<keyword evidence="4 7" id="KW-0472">Membrane</keyword>
<evidence type="ECO:0000256" key="5">
    <source>
        <dbReference type="ARBA" id="ARBA00023224"/>
    </source>
</evidence>
<evidence type="ECO:0000256" key="7">
    <source>
        <dbReference type="SAM" id="Phobius"/>
    </source>
</evidence>
<dbReference type="Gene3D" id="1.10.287.950">
    <property type="entry name" value="Methyl-accepting chemotaxis protein"/>
    <property type="match status" value="1"/>
</dbReference>